<keyword evidence="8" id="KW-1185">Reference proteome</keyword>
<feature type="transmembrane region" description="Helical" evidence="5">
    <location>
        <begin position="339"/>
        <end position="357"/>
    </location>
</feature>
<feature type="transmembrane region" description="Helical" evidence="5">
    <location>
        <begin position="254"/>
        <end position="272"/>
    </location>
</feature>
<evidence type="ECO:0000256" key="4">
    <source>
        <dbReference type="ARBA" id="ARBA00033994"/>
    </source>
</evidence>
<dbReference type="InterPro" id="IPR020084">
    <property type="entry name" value="NUDIX_hydrolase_CS"/>
</dbReference>
<keyword evidence="5" id="KW-0812">Transmembrane</keyword>
<dbReference type="InterPro" id="IPR026508">
    <property type="entry name" value="TMEM164"/>
</dbReference>
<dbReference type="CDD" id="cd04666">
    <property type="entry name" value="NUDIX_DIPP2_like_Nudt4"/>
    <property type="match status" value="1"/>
</dbReference>
<dbReference type="InterPro" id="IPR000086">
    <property type="entry name" value="NUDIX_hydrolase_dom"/>
</dbReference>
<dbReference type="Gene3D" id="3.90.79.10">
    <property type="entry name" value="Nucleoside Triphosphate Pyrophosphohydrolase"/>
    <property type="match status" value="1"/>
</dbReference>
<reference evidence="7 8" key="1">
    <citation type="submission" date="2022-05" db="EMBL/GenBank/DDBJ databases">
        <authorList>
            <consortium name="Genoscope - CEA"/>
            <person name="William W."/>
        </authorList>
    </citation>
    <scope>NUCLEOTIDE SEQUENCE [LARGE SCALE GENOMIC DNA]</scope>
</reference>
<dbReference type="PANTHER" id="PTHR20948">
    <property type="entry name" value="TRANSMEMBRANE PROTEIN 164"/>
    <property type="match status" value="1"/>
</dbReference>
<keyword evidence="5" id="KW-1133">Transmembrane helix</keyword>
<evidence type="ECO:0000313" key="7">
    <source>
        <dbReference type="EMBL" id="CAH3106156.1"/>
    </source>
</evidence>
<organism evidence="7 8">
    <name type="scientific">Porites lobata</name>
    <dbReference type="NCBI Taxonomy" id="104759"/>
    <lineage>
        <taxon>Eukaryota</taxon>
        <taxon>Metazoa</taxon>
        <taxon>Cnidaria</taxon>
        <taxon>Anthozoa</taxon>
        <taxon>Hexacorallia</taxon>
        <taxon>Scleractinia</taxon>
        <taxon>Fungiina</taxon>
        <taxon>Poritidae</taxon>
        <taxon>Porites</taxon>
    </lineage>
</organism>
<keyword evidence="3" id="KW-0378">Hydrolase</keyword>
<evidence type="ECO:0000259" key="6">
    <source>
        <dbReference type="PROSITE" id="PS51462"/>
    </source>
</evidence>
<evidence type="ECO:0000256" key="1">
    <source>
        <dbReference type="ARBA" id="ARBA00008266"/>
    </source>
</evidence>
<dbReference type="PRINTS" id="PR00502">
    <property type="entry name" value="NUDIXFAMILY"/>
</dbReference>
<dbReference type="EMBL" id="CALNXK010000018">
    <property type="protein sequence ID" value="CAH3106156.1"/>
    <property type="molecule type" value="Genomic_DNA"/>
</dbReference>
<dbReference type="EC" id="3.6.1.52" evidence="2"/>
<gene>
    <name evidence="7" type="ORF">PLOB_00013669</name>
</gene>
<comment type="similarity">
    <text evidence="1">Belongs to the Nudix hydrolase family. DIPP subfamily.</text>
</comment>
<proteinExistence type="inferred from homology"/>
<evidence type="ECO:0000256" key="2">
    <source>
        <dbReference type="ARBA" id="ARBA00012527"/>
    </source>
</evidence>
<accession>A0ABN8NEL2</accession>
<dbReference type="InterPro" id="IPR015797">
    <property type="entry name" value="NUDIX_hydrolase-like_dom_sf"/>
</dbReference>
<feature type="transmembrane region" description="Helical" evidence="5">
    <location>
        <begin position="284"/>
        <end position="301"/>
    </location>
</feature>
<dbReference type="PANTHER" id="PTHR20948:SF2">
    <property type="entry name" value="TRANSMEMBRANE PROTEIN 164"/>
    <property type="match status" value="1"/>
</dbReference>
<evidence type="ECO:0000313" key="8">
    <source>
        <dbReference type="Proteomes" id="UP001159405"/>
    </source>
</evidence>
<dbReference type="PROSITE" id="PS51462">
    <property type="entry name" value="NUDIX"/>
    <property type="match status" value="1"/>
</dbReference>
<feature type="domain" description="Nudix hydrolase" evidence="6">
    <location>
        <begin position="16"/>
        <end position="143"/>
    </location>
</feature>
<dbReference type="Pfam" id="PF14808">
    <property type="entry name" value="TMEM164"/>
    <property type="match status" value="1"/>
</dbReference>
<comment type="caution">
    <text evidence="7">The sequence shown here is derived from an EMBL/GenBank/DDBJ whole genome shotgun (WGS) entry which is preliminary data.</text>
</comment>
<protein>
    <recommendedName>
        <fullName evidence="2">diphosphoinositol-polyphosphate diphosphatase</fullName>
        <ecNumber evidence="2">3.6.1.52</ecNumber>
    </recommendedName>
</protein>
<dbReference type="PROSITE" id="PS00893">
    <property type="entry name" value="NUDIX_BOX"/>
    <property type="match status" value="1"/>
</dbReference>
<evidence type="ECO:0000256" key="3">
    <source>
        <dbReference type="ARBA" id="ARBA00022801"/>
    </source>
</evidence>
<feature type="transmembrane region" description="Helical" evidence="5">
    <location>
        <begin position="230"/>
        <end position="248"/>
    </location>
</feature>
<dbReference type="Proteomes" id="UP001159405">
    <property type="component" value="Unassembled WGS sequence"/>
</dbReference>
<keyword evidence="5" id="KW-0472">Membrane</keyword>
<dbReference type="InterPro" id="IPR020476">
    <property type="entry name" value="Nudix_hydrolase"/>
</dbReference>
<dbReference type="Pfam" id="PF00293">
    <property type="entry name" value="NUDIX"/>
    <property type="match status" value="1"/>
</dbReference>
<evidence type="ECO:0000256" key="5">
    <source>
        <dbReference type="SAM" id="Phobius"/>
    </source>
</evidence>
<dbReference type="SUPFAM" id="SSF55811">
    <property type="entry name" value="Nudix"/>
    <property type="match status" value="1"/>
</dbReference>
<comment type="catalytic activity">
    <reaction evidence="4">
        <text>diphospho-myo-inositol polyphosphate + H2O = myo-inositol polyphosphate + phosphate.</text>
        <dbReference type="EC" id="3.6.1.52"/>
    </reaction>
</comment>
<sequence length="424" mass="48342">MIKNRANSVRTKDEDGYTRRAGCVCFRTDQEKEVLLISSSRHPGRWVVPSGGVEPGEEPKEAAVREVVEEAGVRGKLGRFLGEFQNDVNQSRTAVYVLIVTEELERWQEGRFCPKIWSWFSVDEAKIKLTEKPYLLFYEAWLQSNTSGSSSVNMINVSYITDVLYGGVDFSLPGNGGWECVEFLTSKQRVIETVVYETFTLFVFWKMLGRVSIPRELPAYREGTGVGKRLLLVLLCLIFGIEIGFKFATKQVIFLLNPCHVVTAIQIYLLAGPPSKRVLCVFRVQNYLLFGALQAIIFPVVNTRLVSQKMPWFPSNLSSQMSLYNTLQGPFTLEPVWDFTWATLTFTLFSFYMLLFLQPLGMILHVNLNNMMCPALSDPFSGPYYRIIACCHQPALMFLIGKVFCIIGHEFVTLLYRTQQEKLE</sequence>
<dbReference type="InterPro" id="IPR047198">
    <property type="entry name" value="DDP-like_NUDIX"/>
</dbReference>
<name>A0ABN8NEL2_9CNID</name>